<name>A0AAV3YIT6_9GAST</name>
<feature type="region of interest" description="Disordered" evidence="1">
    <location>
        <begin position="185"/>
        <end position="281"/>
    </location>
</feature>
<dbReference type="Proteomes" id="UP000735302">
    <property type="component" value="Unassembled WGS sequence"/>
</dbReference>
<comment type="caution">
    <text evidence="2">The sequence shown here is derived from an EMBL/GenBank/DDBJ whole genome shotgun (WGS) entry which is preliminary data.</text>
</comment>
<feature type="compositionally biased region" description="Basic and acidic residues" evidence="1">
    <location>
        <begin position="211"/>
        <end position="227"/>
    </location>
</feature>
<gene>
    <name evidence="2" type="ORF">PoB_000860700</name>
</gene>
<sequence length="281" mass="31742">MQPLLGTGLKSLRIPEKVEGSGGTRQDRPPFKPPQERREVTPPGRSWEAERHQPELKNLLESMMAGAETRSEEQRGEDKYETGRASWGSRSCPTGHPKDSPPQEVLNPNSLVPPRQPQKVINPRGLDPPDQQKLKEKLDLVASEGTWDCNIRRSHQGSTGAAKFKKPPRREISCLVGIDAVSYRVDNAGIQEAPYDERSRAFGVRGSPVRGDPRRPREMSREGENRGGRWQRPRGPRERSREGEDMHRGQRQCSRSPRERSRESGDREPSPDIEKSGVSQR</sequence>
<feature type="compositionally biased region" description="Basic and acidic residues" evidence="1">
    <location>
        <begin position="256"/>
        <end position="275"/>
    </location>
</feature>
<keyword evidence="3" id="KW-1185">Reference proteome</keyword>
<accession>A0AAV3YIT6</accession>
<feature type="compositionally biased region" description="Basic and acidic residues" evidence="1">
    <location>
        <begin position="235"/>
        <end position="248"/>
    </location>
</feature>
<proteinExistence type="predicted"/>
<evidence type="ECO:0000313" key="3">
    <source>
        <dbReference type="Proteomes" id="UP000735302"/>
    </source>
</evidence>
<dbReference type="AlphaFoldDB" id="A0AAV3YIT6"/>
<protein>
    <submittedName>
        <fullName evidence="2">Uncharacterized protein</fullName>
    </submittedName>
</protein>
<feature type="compositionally biased region" description="Basic and acidic residues" evidence="1">
    <location>
        <begin position="69"/>
        <end position="82"/>
    </location>
</feature>
<reference evidence="2 3" key="1">
    <citation type="journal article" date="2021" name="Elife">
        <title>Chloroplast acquisition without the gene transfer in kleptoplastic sea slugs, Plakobranchus ocellatus.</title>
        <authorList>
            <person name="Maeda T."/>
            <person name="Takahashi S."/>
            <person name="Yoshida T."/>
            <person name="Shimamura S."/>
            <person name="Takaki Y."/>
            <person name="Nagai Y."/>
            <person name="Toyoda A."/>
            <person name="Suzuki Y."/>
            <person name="Arimoto A."/>
            <person name="Ishii H."/>
            <person name="Satoh N."/>
            <person name="Nishiyama T."/>
            <person name="Hasebe M."/>
            <person name="Maruyama T."/>
            <person name="Minagawa J."/>
            <person name="Obokata J."/>
            <person name="Shigenobu S."/>
        </authorList>
    </citation>
    <scope>NUCLEOTIDE SEQUENCE [LARGE SCALE GENOMIC DNA]</scope>
</reference>
<organism evidence="2 3">
    <name type="scientific">Plakobranchus ocellatus</name>
    <dbReference type="NCBI Taxonomy" id="259542"/>
    <lineage>
        <taxon>Eukaryota</taxon>
        <taxon>Metazoa</taxon>
        <taxon>Spiralia</taxon>
        <taxon>Lophotrochozoa</taxon>
        <taxon>Mollusca</taxon>
        <taxon>Gastropoda</taxon>
        <taxon>Heterobranchia</taxon>
        <taxon>Euthyneura</taxon>
        <taxon>Panpulmonata</taxon>
        <taxon>Sacoglossa</taxon>
        <taxon>Placobranchoidea</taxon>
        <taxon>Plakobranchidae</taxon>
        <taxon>Plakobranchus</taxon>
    </lineage>
</organism>
<evidence type="ECO:0000256" key="1">
    <source>
        <dbReference type="SAM" id="MobiDB-lite"/>
    </source>
</evidence>
<evidence type="ECO:0000313" key="2">
    <source>
        <dbReference type="EMBL" id="GFN82101.1"/>
    </source>
</evidence>
<dbReference type="EMBL" id="BLXT01000976">
    <property type="protein sequence ID" value="GFN82101.1"/>
    <property type="molecule type" value="Genomic_DNA"/>
</dbReference>
<feature type="region of interest" description="Disordered" evidence="1">
    <location>
        <begin position="1"/>
        <end position="133"/>
    </location>
</feature>
<feature type="region of interest" description="Disordered" evidence="1">
    <location>
        <begin position="151"/>
        <end position="171"/>
    </location>
</feature>
<feature type="compositionally biased region" description="Basic and acidic residues" evidence="1">
    <location>
        <begin position="13"/>
        <end position="40"/>
    </location>
</feature>